<dbReference type="EMBL" id="GEDC01030869">
    <property type="protein sequence ID" value="JAS06429.1"/>
    <property type="molecule type" value="Transcribed_RNA"/>
</dbReference>
<name>A0A1B6BZI5_9HEMI</name>
<organism evidence="2">
    <name type="scientific">Clastoptera arizonana</name>
    <name type="common">Arizona spittle bug</name>
    <dbReference type="NCBI Taxonomy" id="38151"/>
    <lineage>
        <taxon>Eukaryota</taxon>
        <taxon>Metazoa</taxon>
        <taxon>Ecdysozoa</taxon>
        <taxon>Arthropoda</taxon>
        <taxon>Hexapoda</taxon>
        <taxon>Insecta</taxon>
        <taxon>Pterygota</taxon>
        <taxon>Neoptera</taxon>
        <taxon>Paraneoptera</taxon>
        <taxon>Hemiptera</taxon>
        <taxon>Auchenorrhyncha</taxon>
        <taxon>Cercopoidea</taxon>
        <taxon>Clastopteridae</taxon>
        <taxon>Clastoptera</taxon>
    </lineage>
</organism>
<feature type="signal peptide" evidence="1">
    <location>
        <begin position="1"/>
        <end position="20"/>
    </location>
</feature>
<gene>
    <name evidence="2" type="ORF">g.13968</name>
</gene>
<sequence length="214" mass="23673">MFLVNFLLFLVIFSVDISSGTENDLKNINSEFLNKLDELMNNNISQQSLLNILKKLTVKKRSTVGDNNAISTVQNNSLKQFSGENNLAVRSVKSGVTDFFSACNVSQAMNDVSGILLQTVNISATIAVEFTTEYAKVLNCTNMGAFAIIGCVMNEIGKIEGLLPETVDLIENYFDYVKNKTADIIQVISSCFGFKTSNSSQQIRSFLKEIKKYS</sequence>
<protein>
    <recommendedName>
        <fullName evidence="3">Protein TsetseEP domain-containing protein</fullName>
    </recommendedName>
</protein>
<evidence type="ECO:0000313" key="2">
    <source>
        <dbReference type="EMBL" id="JAS06429.1"/>
    </source>
</evidence>
<evidence type="ECO:0000256" key="1">
    <source>
        <dbReference type="SAM" id="SignalP"/>
    </source>
</evidence>
<accession>A0A1B6BZI5</accession>
<keyword evidence="1" id="KW-0732">Signal</keyword>
<evidence type="ECO:0008006" key="3">
    <source>
        <dbReference type="Google" id="ProtNLM"/>
    </source>
</evidence>
<dbReference type="AlphaFoldDB" id="A0A1B6BZI5"/>
<reference evidence="2" key="1">
    <citation type="submission" date="2015-12" db="EMBL/GenBank/DDBJ databases">
        <title>De novo transcriptome assembly of four potential Pierce s Disease insect vectors from Arizona vineyards.</title>
        <authorList>
            <person name="Tassone E.E."/>
        </authorList>
    </citation>
    <scope>NUCLEOTIDE SEQUENCE</scope>
</reference>
<feature type="chain" id="PRO_5008579975" description="Protein TsetseEP domain-containing protein" evidence="1">
    <location>
        <begin position="21"/>
        <end position="214"/>
    </location>
</feature>
<proteinExistence type="predicted"/>